<name>A0A1I7X4X6_HETBA</name>
<evidence type="ECO:0000313" key="1">
    <source>
        <dbReference type="Proteomes" id="UP000095283"/>
    </source>
</evidence>
<dbReference type="Gene3D" id="3.30.420.10">
    <property type="entry name" value="Ribonuclease H-like superfamily/Ribonuclease H"/>
    <property type="match status" value="1"/>
</dbReference>
<dbReference type="GO" id="GO:0003676">
    <property type="term" value="F:nucleic acid binding"/>
    <property type="evidence" value="ECO:0007669"/>
    <property type="project" value="InterPro"/>
</dbReference>
<keyword evidence="1" id="KW-1185">Reference proteome</keyword>
<dbReference type="PANTHER" id="PTHR46060:SF1">
    <property type="entry name" value="MARINER MOS1 TRANSPOSASE-LIKE PROTEIN"/>
    <property type="match status" value="1"/>
</dbReference>
<organism evidence="1 2">
    <name type="scientific">Heterorhabditis bacteriophora</name>
    <name type="common">Entomopathogenic nematode worm</name>
    <dbReference type="NCBI Taxonomy" id="37862"/>
    <lineage>
        <taxon>Eukaryota</taxon>
        <taxon>Metazoa</taxon>
        <taxon>Ecdysozoa</taxon>
        <taxon>Nematoda</taxon>
        <taxon>Chromadorea</taxon>
        <taxon>Rhabditida</taxon>
        <taxon>Rhabditina</taxon>
        <taxon>Rhabditomorpha</taxon>
        <taxon>Strongyloidea</taxon>
        <taxon>Heterorhabditidae</taxon>
        <taxon>Heterorhabditis</taxon>
    </lineage>
</organism>
<accession>A0A1I7X4X6</accession>
<reference evidence="2" key="1">
    <citation type="submission" date="2016-11" db="UniProtKB">
        <authorList>
            <consortium name="WormBaseParasite"/>
        </authorList>
    </citation>
    <scope>IDENTIFICATION</scope>
</reference>
<dbReference type="Pfam" id="PF01359">
    <property type="entry name" value="Transposase_1"/>
    <property type="match status" value="1"/>
</dbReference>
<proteinExistence type="predicted"/>
<dbReference type="InterPro" id="IPR036397">
    <property type="entry name" value="RNaseH_sf"/>
</dbReference>
<dbReference type="InterPro" id="IPR052709">
    <property type="entry name" value="Transposase-MT_Hybrid"/>
</dbReference>
<sequence length="212" mass="25099">MILFKYLSYIRCMQKFYFLFQRKWTVYDNPKHTRSSVDPGPPTTSTTKLNIRSKTVFLCNWWDTKRVLFWELLQPGETVTGEYYYRQLTDLPFTGQGSRKVILLHNSARSYVALSTQQTSLNLDWEVLPHAANSPDLTPSDQRLFQSMQNCLGGQRFRDAAEVRKWIGDLIALKPISLFHEGIRKLPERWQKVIESEKKYFNDRTAFYILWK</sequence>
<dbReference type="Proteomes" id="UP000095283">
    <property type="component" value="Unplaced"/>
</dbReference>
<dbReference type="WBParaSite" id="Hba_12476">
    <property type="protein sequence ID" value="Hba_12476"/>
    <property type="gene ID" value="Hba_12476"/>
</dbReference>
<dbReference type="AlphaFoldDB" id="A0A1I7X4X6"/>
<dbReference type="InterPro" id="IPR001888">
    <property type="entry name" value="Transposase_1"/>
</dbReference>
<evidence type="ECO:0000313" key="2">
    <source>
        <dbReference type="WBParaSite" id="Hba_12476"/>
    </source>
</evidence>
<protein>
    <submittedName>
        <fullName evidence="2">Mariner Mos1 transposase</fullName>
    </submittedName>
</protein>
<dbReference type="PANTHER" id="PTHR46060">
    <property type="entry name" value="MARINER MOS1 TRANSPOSASE-LIKE PROTEIN"/>
    <property type="match status" value="1"/>
</dbReference>